<protein>
    <recommendedName>
        <fullName evidence="4">Transposase</fullName>
    </recommendedName>
</protein>
<dbReference type="RefSeq" id="WP_156715984.1">
    <property type="nucleotide sequence ID" value="NZ_WPHG01000010.1"/>
</dbReference>
<sequence>MPDLALQGQVPHDDQRSPSERLSELHQGVEGFEMTLRNLARHAINQWLNWRARRAIHKAYPDIAELDRKHKPVIKAHRRGSAEMYRRKREVMTRALGGV</sequence>
<evidence type="ECO:0008006" key="4">
    <source>
        <dbReference type="Google" id="ProtNLM"/>
    </source>
</evidence>
<organism evidence="2 3">
    <name type="scientific">Nitratireductor arenosus</name>
    <dbReference type="NCBI Taxonomy" id="2682096"/>
    <lineage>
        <taxon>Bacteria</taxon>
        <taxon>Pseudomonadati</taxon>
        <taxon>Pseudomonadota</taxon>
        <taxon>Alphaproteobacteria</taxon>
        <taxon>Hyphomicrobiales</taxon>
        <taxon>Phyllobacteriaceae</taxon>
        <taxon>Nitratireductor</taxon>
    </lineage>
</organism>
<proteinExistence type="predicted"/>
<dbReference type="AlphaFoldDB" id="A0A844QQ80"/>
<feature type="region of interest" description="Disordered" evidence="1">
    <location>
        <begin position="1"/>
        <end position="23"/>
    </location>
</feature>
<reference evidence="2 3" key="1">
    <citation type="submission" date="2019-12" db="EMBL/GenBank/DDBJ databases">
        <title>Nitratireductor arenosus sp. nov., Isolated from sea sand, Jeju island, South Korea.</title>
        <authorList>
            <person name="Kim W."/>
        </authorList>
    </citation>
    <scope>NUCLEOTIDE SEQUENCE [LARGE SCALE GENOMIC DNA]</scope>
    <source>
        <strain evidence="2 3">CAU 1489</strain>
    </source>
</reference>
<keyword evidence="3" id="KW-1185">Reference proteome</keyword>
<feature type="compositionally biased region" description="Basic and acidic residues" evidence="1">
    <location>
        <begin position="11"/>
        <end position="23"/>
    </location>
</feature>
<evidence type="ECO:0000256" key="1">
    <source>
        <dbReference type="SAM" id="MobiDB-lite"/>
    </source>
</evidence>
<dbReference type="Proteomes" id="UP000463224">
    <property type="component" value="Unassembled WGS sequence"/>
</dbReference>
<dbReference type="EMBL" id="WPHG01000010">
    <property type="protein sequence ID" value="MVB00104.1"/>
    <property type="molecule type" value="Genomic_DNA"/>
</dbReference>
<comment type="caution">
    <text evidence="2">The sequence shown here is derived from an EMBL/GenBank/DDBJ whole genome shotgun (WGS) entry which is preliminary data.</text>
</comment>
<gene>
    <name evidence="2" type="ORF">GN330_22925</name>
</gene>
<name>A0A844QQ80_9HYPH</name>
<evidence type="ECO:0000313" key="2">
    <source>
        <dbReference type="EMBL" id="MVB00104.1"/>
    </source>
</evidence>
<accession>A0A844QQ80</accession>
<evidence type="ECO:0000313" key="3">
    <source>
        <dbReference type="Proteomes" id="UP000463224"/>
    </source>
</evidence>